<dbReference type="PROSITE" id="PS00666">
    <property type="entry name" value="DHDPS_2"/>
    <property type="match status" value="1"/>
</dbReference>
<comment type="caution">
    <text evidence="12">Was originally thought to be a dihydrodipicolinate synthase (DHDPS), catalyzing the condensation of (S)-aspartate-beta-semialdehyde [(S)-ASA] and pyruvate to dihydrodipicolinate (DHDP). However, it was shown in E.coli that the product of the enzymatic reaction is not dihydrodipicolinate but in fact (4S)-4-hydroxy-2,3,4,5-tetrahydro-(2S)-dipicolinic acid (HTPA), and that the consecutive dehydration reaction leading to DHDP is not spontaneous but catalyzed by DapB.</text>
</comment>
<dbReference type="SMART" id="SM01130">
    <property type="entry name" value="DHDPS"/>
    <property type="match status" value="1"/>
</dbReference>
<comment type="subunit">
    <text evidence="12">Homotetramer; dimer of dimers.</text>
</comment>
<keyword evidence="10 12" id="KW-0704">Schiff base</keyword>
<evidence type="ECO:0000256" key="7">
    <source>
        <dbReference type="ARBA" id="ARBA00022915"/>
    </source>
</evidence>
<dbReference type="SUPFAM" id="SSF51569">
    <property type="entry name" value="Aldolase"/>
    <property type="match status" value="1"/>
</dbReference>
<reference evidence="14 15" key="1">
    <citation type="journal article" date="2019" name="Int. J. Syst. Evol. Microbiol.">
        <title>Capsulimonas corticalis gen. nov., sp. nov., an aerobic capsulated bacterium, of a novel bacterial order, Capsulimonadales ord. nov., of the class Armatimonadia of the phylum Armatimonadetes.</title>
        <authorList>
            <person name="Li J."/>
            <person name="Kudo C."/>
            <person name="Tonouchi A."/>
        </authorList>
    </citation>
    <scope>NUCLEOTIDE SEQUENCE [LARGE SCALE GENOMIC DNA]</scope>
    <source>
        <strain evidence="14 15">AX-7</strain>
    </source>
</reference>
<dbReference type="InterPro" id="IPR020624">
    <property type="entry name" value="Schiff_base-form_aldolases_CS"/>
</dbReference>
<dbReference type="PROSITE" id="PS00665">
    <property type="entry name" value="DHDPS_1"/>
    <property type="match status" value="1"/>
</dbReference>
<dbReference type="EMBL" id="AP025739">
    <property type="protein sequence ID" value="BDI32271.1"/>
    <property type="molecule type" value="Genomic_DNA"/>
</dbReference>
<dbReference type="InterPro" id="IPR002220">
    <property type="entry name" value="DapA-like"/>
</dbReference>
<gene>
    <name evidence="12 14" type="primary">dapA</name>
    <name evidence="14" type="ORF">CCAX7_43220</name>
</gene>
<dbReference type="CDD" id="cd00950">
    <property type="entry name" value="DHDPS"/>
    <property type="match status" value="1"/>
</dbReference>
<evidence type="ECO:0000256" key="4">
    <source>
        <dbReference type="ARBA" id="ARBA00012086"/>
    </source>
</evidence>
<comment type="function">
    <text evidence="1 12">Catalyzes the condensation of (S)-aspartate-beta-semialdehyde [(S)-ASA] and pyruvate to 4-hydroxy-tetrahydrodipicolinate (HTPA).</text>
</comment>
<evidence type="ECO:0000256" key="13">
    <source>
        <dbReference type="PIRNR" id="PIRNR001365"/>
    </source>
</evidence>
<feature type="binding site" evidence="12">
    <location>
        <position position="211"/>
    </location>
    <ligand>
        <name>pyruvate</name>
        <dbReference type="ChEBI" id="CHEBI:15361"/>
    </ligand>
</feature>
<organism evidence="14 15">
    <name type="scientific">Capsulimonas corticalis</name>
    <dbReference type="NCBI Taxonomy" id="2219043"/>
    <lineage>
        <taxon>Bacteria</taxon>
        <taxon>Bacillati</taxon>
        <taxon>Armatimonadota</taxon>
        <taxon>Armatimonadia</taxon>
        <taxon>Capsulimonadales</taxon>
        <taxon>Capsulimonadaceae</taxon>
        <taxon>Capsulimonas</taxon>
    </lineage>
</organism>
<evidence type="ECO:0000256" key="9">
    <source>
        <dbReference type="ARBA" id="ARBA00023239"/>
    </source>
</evidence>
<evidence type="ECO:0000256" key="10">
    <source>
        <dbReference type="ARBA" id="ARBA00023270"/>
    </source>
</evidence>
<dbReference type="InterPro" id="IPR020625">
    <property type="entry name" value="Schiff_base-form_aldolases_AS"/>
</dbReference>
<dbReference type="InterPro" id="IPR013785">
    <property type="entry name" value="Aldolase_TIM"/>
</dbReference>
<dbReference type="OrthoDB" id="9782828at2"/>
<dbReference type="PIRSF" id="PIRSF001365">
    <property type="entry name" value="DHDPS"/>
    <property type="match status" value="1"/>
</dbReference>
<dbReference type="PRINTS" id="PR00146">
    <property type="entry name" value="DHPICSNTHASE"/>
</dbReference>
<keyword evidence="15" id="KW-1185">Reference proteome</keyword>
<evidence type="ECO:0000256" key="11">
    <source>
        <dbReference type="ARBA" id="ARBA00047836"/>
    </source>
</evidence>
<dbReference type="Gene3D" id="3.20.20.70">
    <property type="entry name" value="Aldolase class I"/>
    <property type="match status" value="1"/>
</dbReference>
<dbReference type="NCBIfam" id="TIGR00674">
    <property type="entry name" value="dapA"/>
    <property type="match status" value="1"/>
</dbReference>
<comment type="similarity">
    <text evidence="3 12 13">Belongs to the DapA family.</text>
</comment>
<dbReference type="AlphaFoldDB" id="A0A402CXH0"/>
<accession>A0A402CXH0</accession>
<feature type="active site" description="Proton donor/acceptor" evidence="12">
    <location>
        <position position="141"/>
    </location>
</feature>
<dbReference type="PANTHER" id="PTHR12128">
    <property type="entry name" value="DIHYDRODIPICOLINATE SYNTHASE"/>
    <property type="match status" value="1"/>
</dbReference>
<feature type="site" description="Part of a proton relay during catalysis" evidence="12">
    <location>
        <position position="52"/>
    </location>
</feature>
<dbReference type="RefSeq" id="WP_119322226.1">
    <property type="nucleotide sequence ID" value="NZ_AP025739.1"/>
</dbReference>
<feature type="site" description="Part of a proton relay during catalysis" evidence="12">
    <location>
        <position position="115"/>
    </location>
</feature>
<keyword evidence="8 12" id="KW-0457">Lysine biosynthesis</keyword>
<feature type="active site" description="Schiff-base intermediate with substrate" evidence="12">
    <location>
        <position position="169"/>
    </location>
</feature>
<dbReference type="InterPro" id="IPR005263">
    <property type="entry name" value="DapA"/>
</dbReference>
<evidence type="ECO:0000256" key="6">
    <source>
        <dbReference type="ARBA" id="ARBA00022605"/>
    </source>
</evidence>
<sequence length="302" mass="32302">MSETQITPMFGRVATAMITPFHADGSLDLPGAERLANHLIDNGTDSLVVAGTTGESPTLTHSEKLELFRAVKNAVGGRAKVIAGVGSFNTQETVTLSREAEECGADALLVVAPYYNKPSQEGLYRHFEAVAAATPLPVMLYNIPGRTSVNIEPATIIRLAEIENIVAIKESPQQFDQVNQIVQNAPDDFLIYSGDDPLTLPMLAVGAVGVVSVTAHVIGRDLQKMISAYLQGDWSTAQRIHKSTLALTRALFCVPNPAPTKAALSILGVTSGETVRLPLVEAPDRERALIHAALKEYGLLRA</sequence>
<keyword evidence="9 12" id="KW-0456">Lyase</keyword>
<dbReference type="Proteomes" id="UP000287394">
    <property type="component" value="Chromosome"/>
</dbReference>
<evidence type="ECO:0000256" key="8">
    <source>
        <dbReference type="ARBA" id="ARBA00023154"/>
    </source>
</evidence>
<keyword evidence="7 12" id="KW-0220">Diaminopimelate biosynthesis</keyword>
<dbReference type="HAMAP" id="MF_00418">
    <property type="entry name" value="DapA"/>
    <property type="match status" value="1"/>
</dbReference>
<dbReference type="EC" id="4.3.3.7" evidence="4 12"/>
<dbReference type="Pfam" id="PF00701">
    <property type="entry name" value="DHDPS"/>
    <property type="match status" value="1"/>
</dbReference>
<feature type="binding site" evidence="12">
    <location>
        <position position="53"/>
    </location>
    <ligand>
        <name>pyruvate</name>
        <dbReference type="ChEBI" id="CHEBI:15361"/>
    </ligand>
</feature>
<evidence type="ECO:0000256" key="1">
    <source>
        <dbReference type="ARBA" id="ARBA00003294"/>
    </source>
</evidence>
<name>A0A402CXH0_9BACT</name>
<evidence type="ECO:0000313" key="15">
    <source>
        <dbReference type="Proteomes" id="UP000287394"/>
    </source>
</evidence>
<comment type="catalytic activity">
    <reaction evidence="11 12">
        <text>L-aspartate 4-semialdehyde + pyruvate = (2S,4S)-4-hydroxy-2,3,4,5-tetrahydrodipicolinate + H2O + H(+)</text>
        <dbReference type="Rhea" id="RHEA:34171"/>
        <dbReference type="ChEBI" id="CHEBI:15361"/>
        <dbReference type="ChEBI" id="CHEBI:15377"/>
        <dbReference type="ChEBI" id="CHEBI:15378"/>
        <dbReference type="ChEBI" id="CHEBI:67139"/>
        <dbReference type="ChEBI" id="CHEBI:537519"/>
        <dbReference type="EC" id="4.3.3.7"/>
    </reaction>
</comment>
<dbReference type="GO" id="GO:0009089">
    <property type="term" value="P:lysine biosynthetic process via diaminopimelate"/>
    <property type="evidence" value="ECO:0007669"/>
    <property type="project" value="UniProtKB-UniRule"/>
</dbReference>
<dbReference type="PANTHER" id="PTHR12128:SF66">
    <property type="entry name" value="4-HYDROXY-2-OXOGLUTARATE ALDOLASE, MITOCHONDRIAL"/>
    <property type="match status" value="1"/>
</dbReference>
<comment type="subcellular location">
    <subcellularLocation>
        <location evidence="12">Cytoplasm</location>
    </subcellularLocation>
</comment>
<evidence type="ECO:0000256" key="5">
    <source>
        <dbReference type="ARBA" id="ARBA00022490"/>
    </source>
</evidence>
<dbReference type="KEGG" id="ccot:CCAX7_43220"/>
<dbReference type="GO" id="GO:0019877">
    <property type="term" value="P:diaminopimelate biosynthetic process"/>
    <property type="evidence" value="ECO:0007669"/>
    <property type="project" value="UniProtKB-UniRule"/>
</dbReference>
<keyword evidence="6 12" id="KW-0028">Amino-acid biosynthesis</keyword>
<proteinExistence type="inferred from homology"/>
<protein>
    <recommendedName>
        <fullName evidence="4 12">4-hydroxy-tetrahydrodipicolinate synthase</fullName>
        <shortName evidence="12">HTPA synthase</shortName>
        <ecNumber evidence="4 12">4.3.3.7</ecNumber>
    </recommendedName>
</protein>
<evidence type="ECO:0000256" key="3">
    <source>
        <dbReference type="ARBA" id="ARBA00007592"/>
    </source>
</evidence>
<comment type="pathway">
    <text evidence="2 12">Amino-acid biosynthesis; L-lysine biosynthesis via DAP pathway; (S)-tetrahydrodipicolinate from L-aspartate: step 3/4.</text>
</comment>
<evidence type="ECO:0000256" key="2">
    <source>
        <dbReference type="ARBA" id="ARBA00005120"/>
    </source>
</evidence>
<dbReference type="GO" id="GO:0008840">
    <property type="term" value="F:4-hydroxy-tetrahydrodipicolinate synthase activity"/>
    <property type="evidence" value="ECO:0007669"/>
    <property type="project" value="UniProtKB-UniRule"/>
</dbReference>
<dbReference type="GO" id="GO:0005829">
    <property type="term" value="C:cytosol"/>
    <property type="evidence" value="ECO:0007669"/>
    <property type="project" value="TreeGrafter"/>
</dbReference>
<dbReference type="FunCoup" id="A0A402CXH0">
    <property type="interactions" value="307"/>
</dbReference>
<evidence type="ECO:0000256" key="12">
    <source>
        <dbReference type="HAMAP-Rule" id="MF_00418"/>
    </source>
</evidence>
<keyword evidence="5 12" id="KW-0963">Cytoplasm</keyword>
<evidence type="ECO:0000313" key="14">
    <source>
        <dbReference type="EMBL" id="BDI32271.1"/>
    </source>
</evidence>